<dbReference type="Pfam" id="PF13186">
    <property type="entry name" value="SPASM"/>
    <property type="match status" value="1"/>
</dbReference>
<organism evidence="7 9">
    <name type="scientific">Candidatus Accumulibacter cognatus</name>
    <dbReference type="NCBI Taxonomy" id="2954383"/>
    <lineage>
        <taxon>Bacteria</taxon>
        <taxon>Pseudomonadati</taxon>
        <taxon>Pseudomonadota</taxon>
        <taxon>Betaproteobacteria</taxon>
        <taxon>Candidatus Accumulibacter</taxon>
    </lineage>
</organism>
<feature type="domain" description="Radical SAM core" evidence="6">
    <location>
        <begin position="53"/>
        <end position="279"/>
    </location>
</feature>
<dbReference type="InterPro" id="IPR050377">
    <property type="entry name" value="Radical_SAM_PqqE_MftC-like"/>
</dbReference>
<dbReference type="CDD" id="cd01335">
    <property type="entry name" value="Radical_SAM"/>
    <property type="match status" value="1"/>
</dbReference>
<dbReference type="SUPFAM" id="SSF102114">
    <property type="entry name" value="Radical SAM enzymes"/>
    <property type="match status" value="1"/>
</dbReference>
<keyword evidence="2" id="KW-0949">S-adenosyl-L-methionine</keyword>
<dbReference type="EMBL" id="CP058708">
    <property type="protein sequence ID" value="QLH50373.1"/>
    <property type="molecule type" value="Genomic_DNA"/>
</dbReference>
<dbReference type="SFLD" id="SFLDG01067">
    <property type="entry name" value="SPASM/twitch_domain_containing"/>
    <property type="match status" value="1"/>
</dbReference>
<protein>
    <submittedName>
        <fullName evidence="7">Cyclic pyranopterin monophosphate synthase</fullName>
        <ecNumber evidence="7">4.1.99.18</ecNumber>
    </submittedName>
    <submittedName>
        <fullName evidence="8">Radical SAM protein</fullName>
    </submittedName>
</protein>
<evidence type="ECO:0000259" key="6">
    <source>
        <dbReference type="PROSITE" id="PS51918"/>
    </source>
</evidence>
<comment type="cofactor">
    <cofactor evidence="1">
        <name>[4Fe-4S] cluster</name>
        <dbReference type="ChEBI" id="CHEBI:49883"/>
    </cofactor>
</comment>
<keyword evidence="3" id="KW-0479">Metal-binding</keyword>
<dbReference type="PANTHER" id="PTHR11228:SF7">
    <property type="entry name" value="PQQA PEPTIDE CYCLASE"/>
    <property type="match status" value="1"/>
</dbReference>
<keyword evidence="5" id="KW-0411">Iron-sulfur</keyword>
<evidence type="ECO:0000256" key="3">
    <source>
        <dbReference type="ARBA" id="ARBA00022723"/>
    </source>
</evidence>
<keyword evidence="9" id="KW-1185">Reference proteome</keyword>
<dbReference type="PANTHER" id="PTHR11228">
    <property type="entry name" value="RADICAL SAM DOMAIN PROTEIN"/>
    <property type="match status" value="1"/>
</dbReference>
<evidence type="ECO:0000313" key="9">
    <source>
        <dbReference type="Proteomes" id="UP000021315"/>
    </source>
</evidence>
<dbReference type="Gene3D" id="3.20.20.70">
    <property type="entry name" value="Aldolase class I"/>
    <property type="match status" value="1"/>
</dbReference>
<dbReference type="Proteomes" id="UP000021315">
    <property type="component" value="Unassembled WGS sequence"/>
</dbReference>
<dbReference type="AlphaFoldDB" id="A0A080M8A9"/>
<evidence type="ECO:0000313" key="8">
    <source>
        <dbReference type="EMBL" id="QLH50373.1"/>
    </source>
</evidence>
<evidence type="ECO:0000256" key="5">
    <source>
        <dbReference type="ARBA" id="ARBA00023014"/>
    </source>
</evidence>
<reference evidence="8 10" key="2">
    <citation type="journal article" date="2019" name="Microbiome">
        <title>Annotated bacterial chromosomes from frame-shift-corrected long-read metagenomic data.</title>
        <authorList>
            <person name="Arumugam K."/>
            <person name="Bagci C."/>
            <person name="Bessarab I."/>
            <person name="Beier S."/>
            <person name="Buchfink B."/>
            <person name="Gorska A."/>
            <person name="Qiu G."/>
            <person name="Huson D.H."/>
            <person name="Williams R.B.H."/>
        </authorList>
    </citation>
    <scope>NUCLEOTIDE SEQUENCE [LARGE SCALE GENOMIC DNA]</scope>
    <source>
        <strain evidence="8">SSA1</strain>
    </source>
</reference>
<name>A0A080M8A9_9PROT</name>
<dbReference type="SFLD" id="SFLDS00029">
    <property type="entry name" value="Radical_SAM"/>
    <property type="match status" value="1"/>
</dbReference>
<keyword evidence="4" id="KW-0408">Iron</keyword>
<dbReference type="GO" id="GO:0051536">
    <property type="term" value="F:iron-sulfur cluster binding"/>
    <property type="evidence" value="ECO:0007669"/>
    <property type="project" value="UniProtKB-KW"/>
</dbReference>
<dbReference type="RefSeq" id="WP_034946842.1">
    <property type="nucleotide sequence ID" value="NZ_JDST02000024.1"/>
</dbReference>
<evidence type="ECO:0000313" key="10">
    <source>
        <dbReference type="Proteomes" id="UP000509684"/>
    </source>
</evidence>
<dbReference type="InterPro" id="IPR058240">
    <property type="entry name" value="rSAM_sf"/>
</dbReference>
<dbReference type="KEGG" id="acog:HWD57_11695"/>
<evidence type="ECO:0000313" key="7">
    <source>
        <dbReference type="EMBL" id="KFB77527.1"/>
    </source>
</evidence>
<dbReference type="STRING" id="1453999.AW06_001386"/>
<dbReference type="Pfam" id="PF04055">
    <property type="entry name" value="Radical_SAM"/>
    <property type="match status" value="1"/>
</dbReference>
<keyword evidence="7" id="KW-0456">Lyase</keyword>
<proteinExistence type="predicted"/>
<dbReference type="EC" id="4.1.99.18" evidence="7"/>
<gene>
    <name evidence="7" type="primary">moaA_2</name>
    <name evidence="7" type="ORF">AW06_001386</name>
    <name evidence="8" type="ORF">HWD57_11695</name>
</gene>
<reference evidence="8" key="3">
    <citation type="submission" date="2020-06" db="EMBL/GenBank/DDBJ databases">
        <authorList>
            <person name="Arumugam K."/>
            <person name="Besarab I."/>
            <person name="Haryono M."/>
            <person name="Bagci C."/>
            <person name="Beier S."/>
            <person name="Buchfink B."/>
            <person name="Gorska A."/>
            <person name="Qiu G."/>
            <person name="Huson D.H."/>
            <person name="Williams R.B."/>
        </authorList>
    </citation>
    <scope>NUCLEOTIDE SEQUENCE</scope>
    <source>
        <strain evidence="8">SSA1</strain>
    </source>
</reference>
<dbReference type="InterPro" id="IPR023885">
    <property type="entry name" value="4Fe4S-binding_SPASM_dom"/>
</dbReference>
<dbReference type="GO" id="GO:0016829">
    <property type="term" value="F:lyase activity"/>
    <property type="evidence" value="ECO:0007669"/>
    <property type="project" value="UniProtKB-KW"/>
</dbReference>
<dbReference type="InterPro" id="IPR007197">
    <property type="entry name" value="rSAM"/>
</dbReference>
<dbReference type="InterPro" id="IPR013785">
    <property type="entry name" value="Aldolase_TIM"/>
</dbReference>
<evidence type="ECO:0000256" key="1">
    <source>
        <dbReference type="ARBA" id="ARBA00001966"/>
    </source>
</evidence>
<reference evidence="7 9" key="1">
    <citation type="submission" date="2014-02" db="EMBL/GenBank/DDBJ databases">
        <title>Expanding our view of genomic diversity in Candidatus Accumulibacter clades.</title>
        <authorList>
            <person name="Skennerton C.T."/>
            <person name="Barr J.J."/>
            <person name="Slater F.R."/>
            <person name="Bond P.L."/>
            <person name="Tyson G.W."/>
        </authorList>
    </citation>
    <scope>NUCLEOTIDE SEQUENCE [LARGE SCALE GENOMIC DNA]</scope>
    <source>
        <strain evidence="9">SK-02</strain>
    </source>
</reference>
<dbReference type="GO" id="GO:0046872">
    <property type="term" value="F:metal ion binding"/>
    <property type="evidence" value="ECO:0007669"/>
    <property type="project" value="UniProtKB-KW"/>
</dbReference>
<dbReference type="PROSITE" id="PS51918">
    <property type="entry name" value="RADICAL_SAM"/>
    <property type="match status" value="1"/>
</dbReference>
<dbReference type="EMBL" id="JDST02000024">
    <property type="protein sequence ID" value="KFB77527.1"/>
    <property type="molecule type" value="Genomic_DNA"/>
</dbReference>
<sequence>MITETINRLKNKARKAVGRLTDDKPEVRRALVQAENWVEQQRHMLGGVFPSIIRPRPARLFLALTGHCNWRCLGCCYERDFMVGEQLSFDMIREVLDDARDAGIHRVRLYGGEPLLHPDLPAIVAHCRKLKITPFVTTNASLLEHKIDDLYEAGLRDISVGFYGTGAEMDSYVQRPGHFARFERGLAAVHHKYNGKISMQLNWLFRRDTCNLETLHEAFAFSQKYGARFQVDLIHYSLPYFTKGQEQELYFRPEDRPRIDEVIEELLRLKAVHPDIIGSTPEMIRSMPDWLLLGPGMRVPCTAAELIWIGPDGTVQLCYVTFNLGNLHEHRLRDLLFTPAHFDAARKAFALDCPNCHCEAGDRIMRHAPSLARYRAT</sequence>
<dbReference type="Proteomes" id="UP000509684">
    <property type="component" value="Chromosome"/>
</dbReference>
<accession>A0A080M8A9</accession>
<accession>A0A7D5NCG5</accession>
<evidence type="ECO:0000256" key="4">
    <source>
        <dbReference type="ARBA" id="ARBA00023004"/>
    </source>
</evidence>
<evidence type="ECO:0000256" key="2">
    <source>
        <dbReference type="ARBA" id="ARBA00022691"/>
    </source>
</evidence>